<proteinExistence type="inferred from homology"/>
<dbReference type="Pfam" id="PF12708">
    <property type="entry name" value="Pect-lyase_RHGA_epim"/>
    <property type="match status" value="1"/>
</dbReference>
<dbReference type="SUPFAM" id="SSF51126">
    <property type="entry name" value="Pectin lyase-like"/>
    <property type="match status" value="1"/>
</dbReference>
<keyword evidence="3 4" id="KW-0326">Glycosidase</keyword>
<sequence>MDTFQLGTDQLPRTFGATGDGQTDDTHAVQAAVDAAAARGGGRVVLLPGDAYRCGSIELKSNVELHLAAGSRLVAATDPADYSRTFRVGALAAGESTGSRVANGALIWAEGASDVAITGTGTIDGSAPAYVRGEGDGIYRMDPSRPFPVILIGCTGVLLRDVRLVDAALWTVRLSGCVDVHIDGIRIANDMRVPNADGIDIDHCKRVRVVGCDIRCPDDGICLKTTDEFAGFGGTSDVLVTACAIESRSTAITIGVETDRPIRNVVVTGCTIRNSHRGISVSMGTGPGGDVENVLFSDLVIETRHDGADWWGAGEPIMIRSAPWHEQAGAVRRVRIRNILARAENGIVIYAQAPGEIDDVQLSDVRLEMDRWTDRPGRRQDLRPIDSAAPYPGREDDINGLRACRPPALHVEGARDVSLRDLAVVWRDVPADEFGPTLVVDRCTDVRWSGLRLTGRAPDTEFALDGAPGGPLPPDGRAG</sequence>
<dbReference type="EMBL" id="JBHLUE010000026">
    <property type="protein sequence ID" value="MFC0567544.1"/>
    <property type="molecule type" value="Genomic_DNA"/>
</dbReference>
<keyword evidence="2 4" id="KW-0378">Hydrolase</keyword>
<reference evidence="7 8" key="1">
    <citation type="submission" date="2024-09" db="EMBL/GenBank/DDBJ databases">
        <authorList>
            <person name="Sun Q."/>
            <person name="Mori K."/>
        </authorList>
    </citation>
    <scope>NUCLEOTIDE SEQUENCE [LARGE SCALE GENOMIC DNA]</scope>
    <source>
        <strain evidence="7 8">TBRC 2205</strain>
    </source>
</reference>
<dbReference type="EC" id="3.2.1.-" evidence="7"/>
<evidence type="ECO:0000256" key="5">
    <source>
        <dbReference type="SAM" id="MobiDB-lite"/>
    </source>
</evidence>
<dbReference type="SMART" id="SM00710">
    <property type="entry name" value="PbH1"/>
    <property type="match status" value="5"/>
</dbReference>
<dbReference type="InterPro" id="IPR024535">
    <property type="entry name" value="RHGA/B-epi-like_pectate_lyase"/>
</dbReference>
<feature type="domain" description="Rhamnogalacturonase A/B/Epimerase-like pectate lyase" evidence="6">
    <location>
        <begin position="13"/>
        <end position="65"/>
    </location>
</feature>
<dbReference type="InterPro" id="IPR006626">
    <property type="entry name" value="PbH1"/>
</dbReference>
<gene>
    <name evidence="7" type="ORF">ACFFHU_25830</name>
</gene>
<dbReference type="InterPro" id="IPR000743">
    <property type="entry name" value="Glyco_hydro_28"/>
</dbReference>
<evidence type="ECO:0000259" key="6">
    <source>
        <dbReference type="Pfam" id="PF12708"/>
    </source>
</evidence>
<organism evidence="7 8">
    <name type="scientific">Plantactinospora siamensis</name>
    <dbReference type="NCBI Taxonomy" id="555372"/>
    <lineage>
        <taxon>Bacteria</taxon>
        <taxon>Bacillati</taxon>
        <taxon>Actinomycetota</taxon>
        <taxon>Actinomycetes</taxon>
        <taxon>Micromonosporales</taxon>
        <taxon>Micromonosporaceae</taxon>
        <taxon>Plantactinospora</taxon>
    </lineage>
</organism>
<keyword evidence="8" id="KW-1185">Reference proteome</keyword>
<dbReference type="GO" id="GO:0016798">
    <property type="term" value="F:hydrolase activity, acting on glycosyl bonds"/>
    <property type="evidence" value="ECO:0007669"/>
    <property type="project" value="UniProtKB-KW"/>
</dbReference>
<feature type="region of interest" description="Disordered" evidence="5">
    <location>
        <begin position="459"/>
        <end position="479"/>
    </location>
</feature>
<evidence type="ECO:0000256" key="2">
    <source>
        <dbReference type="ARBA" id="ARBA00022801"/>
    </source>
</evidence>
<dbReference type="PANTHER" id="PTHR31339:SF0">
    <property type="entry name" value="PECTIN LYASE-LIKE SUPERFAMILY PROTEIN"/>
    <property type="match status" value="1"/>
</dbReference>
<evidence type="ECO:0000256" key="1">
    <source>
        <dbReference type="ARBA" id="ARBA00008834"/>
    </source>
</evidence>
<evidence type="ECO:0000256" key="3">
    <source>
        <dbReference type="ARBA" id="ARBA00023295"/>
    </source>
</evidence>
<name>A0ABV6P4B0_9ACTN</name>
<comment type="similarity">
    <text evidence="1 4">Belongs to the glycosyl hydrolase 28 family.</text>
</comment>
<dbReference type="InterPro" id="IPR011050">
    <property type="entry name" value="Pectin_lyase_fold/virulence"/>
</dbReference>
<dbReference type="RefSeq" id="WP_377342849.1">
    <property type="nucleotide sequence ID" value="NZ_JBHLUE010000026.1"/>
</dbReference>
<dbReference type="InterPro" id="IPR051801">
    <property type="entry name" value="GH28_Enzymes"/>
</dbReference>
<accession>A0ABV6P4B0</accession>
<feature type="region of interest" description="Disordered" evidence="5">
    <location>
        <begin position="377"/>
        <end position="399"/>
    </location>
</feature>
<dbReference type="Pfam" id="PF00295">
    <property type="entry name" value="Glyco_hydro_28"/>
    <property type="match status" value="1"/>
</dbReference>
<dbReference type="PANTHER" id="PTHR31339">
    <property type="entry name" value="PECTIN LYASE-RELATED"/>
    <property type="match status" value="1"/>
</dbReference>
<evidence type="ECO:0000313" key="8">
    <source>
        <dbReference type="Proteomes" id="UP001589894"/>
    </source>
</evidence>
<dbReference type="Gene3D" id="2.160.20.10">
    <property type="entry name" value="Single-stranded right-handed beta-helix, Pectin lyase-like"/>
    <property type="match status" value="1"/>
</dbReference>
<feature type="compositionally biased region" description="Pro residues" evidence="5">
    <location>
        <begin position="470"/>
        <end position="479"/>
    </location>
</feature>
<dbReference type="InterPro" id="IPR012334">
    <property type="entry name" value="Pectin_lyas_fold"/>
</dbReference>
<dbReference type="Proteomes" id="UP001589894">
    <property type="component" value="Unassembled WGS sequence"/>
</dbReference>
<evidence type="ECO:0000313" key="7">
    <source>
        <dbReference type="EMBL" id="MFC0567544.1"/>
    </source>
</evidence>
<evidence type="ECO:0000256" key="4">
    <source>
        <dbReference type="RuleBase" id="RU361169"/>
    </source>
</evidence>
<comment type="caution">
    <text evidence="7">The sequence shown here is derived from an EMBL/GenBank/DDBJ whole genome shotgun (WGS) entry which is preliminary data.</text>
</comment>
<protein>
    <submittedName>
        <fullName evidence="7">Glycoside hydrolase family 28 protein</fullName>
        <ecNumber evidence="7">3.2.1.-</ecNumber>
    </submittedName>
</protein>